<dbReference type="PROSITE" id="PS50238">
    <property type="entry name" value="RHOGAP"/>
    <property type="match status" value="1"/>
</dbReference>
<dbReference type="PANTHER" id="PTHR23175:SF23">
    <property type="entry name" value="PDZ DOMAIN-CONTAINING PROTEIN"/>
    <property type="match status" value="1"/>
</dbReference>
<dbReference type="Proteomes" id="UP000828390">
    <property type="component" value="Unassembled WGS sequence"/>
</dbReference>
<dbReference type="PANTHER" id="PTHR23175">
    <property type="entry name" value="PDZ DOMAIN-CONTAINING PROTEIN"/>
    <property type="match status" value="1"/>
</dbReference>
<protein>
    <recommendedName>
        <fullName evidence="2">Rho-GAP domain-containing protein</fullName>
    </recommendedName>
</protein>
<gene>
    <name evidence="3" type="ORF">DPMN_021476</name>
</gene>
<reference evidence="3" key="1">
    <citation type="journal article" date="2019" name="bioRxiv">
        <title>The Genome of the Zebra Mussel, Dreissena polymorpha: A Resource for Invasive Species Research.</title>
        <authorList>
            <person name="McCartney M.A."/>
            <person name="Auch B."/>
            <person name="Kono T."/>
            <person name="Mallez S."/>
            <person name="Zhang Y."/>
            <person name="Obille A."/>
            <person name="Becker A."/>
            <person name="Abrahante J.E."/>
            <person name="Garbe J."/>
            <person name="Badalamenti J.P."/>
            <person name="Herman A."/>
            <person name="Mangelson H."/>
            <person name="Liachko I."/>
            <person name="Sullivan S."/>
            <person name="Sone E.D."/>
            <person name="Koren S."/>
            <person name="Silverstein K.A.T."/>
            <person name="Beckman K.B."/>
            <person name="Gohl D.M."/>
        </authorList>
    </citation>
    <scope>NUCLEOTIDE SEQUENCE</scope>
    <source>
        <strain evidence="3">Duluth1</strain>
        <tissue evidence="3">Whole animal</tissue>
    </source>
</reference>
<dbReference type="EMBL" id="JAIWYP010000001">
    <property type="protein sequence ID" value="KAH3897289.1"/>
    <property type="molecule type" value="Genomic_DNA"/>
</dbReference>
<evidence type="ECO:0000313" key="4">
    <source>
        <dbReference type="Proteomes" id="UP000828390"/>
    </source>
</evidence>
<accession>A0A9D4NP43</accession>
<dbReference type="InterPro" id="IPR008936">
    <property type="entry name" value="Rho_GTPase_activation_prot"/>
</dbReference>
<dbReference type="InterPro" id="IPR000198">
    <property type="entry name" value="RhoGAP_dom"/>
</dbReference>
<dbReference type="Gene3D" id="1.10.555.10">
    <property type="entry name" value="Rho GTPase activation protein"/>
    <property type="match status" value="1"/>
</dbReference>
<name>A0A9D4NP43_DREPO</name>
<feature type="compositionally biased region" description="Basic and acidic residues" evidence="1">
    <location>
        <begin position="85"/>
        <end position="95"/>
    </location>
</feature>
<feature type="domain" description="Rho-GAP" evidence="2">
    <location>
        <begin position="132"/>
        <end position="190"/>
    </location>
</feature>
<evidence type="ECO:0000313" key="3">
    <source>
        <dbReference type="EMBL" id="KAH3897289.1"/>
    </source>
</evidence>
<evidence type="ECO:0000256" key="1">
    <source>
        <dbReference type="SAM" id="MobiDB-lite"/>
    </source>
</evidence>
<dbReference type="GO" id="GO:0007165">
    <property type="term" value="P:signal transduction"/>
    <property type="evidence" value="ECO:0007669"/>
    <property type="project" value="InterPro"/>
</dbReference>
<proteinExistence type="predicted"/>
<feature type="region of interest" description="Disordered" evidence="1">
    <location>
        <begin position="50"/>
        <end position="102"/>
    </location>
</feature>
<sequence>MVHTIADRTESNRLMNTIHFWLQLLNEYLQNGVTNAELIIRKSQELTNPWEQHVPNSRPHNKKLSQSVIKQKVPQSPSIKRRKTVSGDKLEDSGKPKTWKGKLGKSIKKHMGFSPSTGQIAVVPETGEMFGVPQKDILPSPNNEFVPLIVDLCIQIVEARGLVMTGVYRIPVNKAAVNKKIQCVGTKTVT</sequence>
<keyword evidence="4" id="KW-1185">Reference proteome</keyword>
<dbReference type="AlphaFoldDB" id="A0A9D4NP43"/>
<comment type="caution">
    <text evidence="3">The sequence shown here is derived from an EMBL/GenBank/DDBJ whole genome shotgun (WGS) entry which is preliminary data.</text>
</comment>
<evidence type="ECO:0000259" key="2">
    <source>
        <dbReference type="PROSITE" id="PS50238"/>
    </source>
</evidence>
<dbReference type="SUPFAM" id="SSF48350">
    <property type="entry name" value="GTPase activation domain, GAP"/>
    <property type="match status" value="1"/>
</dbReference>
<feature type="compositionally biased region" description="Polar residues" evidence="1">
    <location>
        <begin position="64"/>
        <end position="78"/>
    </location>
</feature>
<reference evidence="3" key="2">
    <citation type="submission" date="2020-11" db="EMBL/GenBank/DDBJ databases">
        <authorList>
            <person name="McCartney M.A."/>
            <person name="Auch B."/>
            <person name="Kono T."/>
            <person name="Mallez S."/>
            <person name="Becker A."/>
            <person name="Gohl D.M."/>
            <person name="Silverstein K.A.T."/>
            <person name="Koren S."/>
            <person name="Bechman K.B."/>
            <person name="Herman A."/>
            <person name="Abrahante J.E."/>
            <person name="Garbe J."/>
        </authorList>
    </citation>
    <scope>NUCLEOTIDE SEQUENCE</scope>
    <source>
        <strain evidence="3">Duluth1</strain>
        <tissue evidence="3">Whole animal</tissue>
    </source>
</reference>
<organism evidence="3 4">
    <name type="scientific">Dreissena polymorpha</name>
    <name type="common">Zebra mussel</name>
    <name type="synonym">Mytilus polymorpha</name>
    <dbReference type="NCBI Taxonomy" id="45954"/>
    <lineage>
        <taxon>Eukaryota</taxon>
        <taxon>Metazoa</taxon>
        <taxon>Spiralia</taxon>
        <taxon>Lophotrochozoa</taxon>
        <taxon>Mollusca</taxon>
        <taxon>Bivalvia</taxon>
        <taxon>Autobranchia</taxon>
        <taxon>Heteroconchia</taxon>
        <taxon>Euheterodonta</taxon>
        <taxon>Imparidentia</taxon>
        <taxon>Neoheterodontei</taxon>
        <taxon>Myida</taxon>
        <taxon>Dreissenoidea</taxon>
        <taxon>Dreissenidae</taxon>
        <taxon>Dreissena</taxon>
    </lineage>
</organism>